<proteinExistence type="predicted"/>
<dbReference type="InterPro" id="IPR036388">
    <property type="entry name" value="WH-like_DNA-bd_sf"/>
</dbReference>
<sequence>MPARGKDWARRRGIGPKEREWNEPWERLRTAIVLRHGLDVDPGRRFERPDEDDTRNLALLLRQASAALDADLTRILSTAAPGLSPIDLDALRRVAEKASAGINLSEYLRVPPVRVSRILDRLERARLVIRVESHLDGRVRRAELTEAGRALLDTIDGDLDGLARLWLDEIDDGAERALLPFIASLAELT</sequence>
<dbReference type="InterPro" id="IPR039422">
    <property type="entry name" value="MarR/SlyA-like"/>
</dbReference>
<feature type="domain" description="HTH marR-type" evidence="1">
    <location>
        <begin position="54"/>
        <end position="187"/>
    </location>
</feature>
<name>A0ABP8K7J4_9MICO</name>
<accession>A0ABP8K7J4</accession>
<comment type="caution">
    <text evidence="2">The sequence shown here is derived from an EMBL/GenBank/DDBJ whole genome shotgun (WGS) entry which is preliminary data.</text>
</comment>
<dbReference type="Gene3D" id="1.10.10.10">
    <property type="entry name" value="Winged helix-like DNA-binding domain superfamily/Winged helix DNA-binding domain"/>
    <property type="match status" value="1"/>
</dbReference>
<dbReference type="PROSITE" id="PS50995">
    <property type="entry name" value="HTH_MARR_2"/>
    <property type="match status" value="1"/>
</dbReference>
<protein>
    <recommendedName>
        <fullName evidence="1">HTH marR-type domain-containing protein</fullName>
    </recommendedName>
</protein>
<dbReference type="SUPFAM" id="SSF46785">
    <property type="entry name" value="Winged helix' DNA-binding domain"/>
    <property type="match status" value="1"/>
</dbReference>
<organism evidence="2 3">
    <name type="scientific">Fodinibacter luteus</name>
    <dbReference type="NCBI Taxonomy" id="552064"/>
    <lineage>
        <taxon>Bacteria</taxon>
        <taxon>Bacillati</taxon>
        <taxon>Actinomycetota</taxon>
        <taxon>Actinomycetes</taxon>
        <taxon>Micrococcales</taxon>
        <taxon>Intrasporangiaceae</taxon>
        <taxon>Fodinibacter (ex Wang et al. 2009)</taxon>
    </lineage>
</organism>
<dbReference type="Proteomes" id="UP001500945">
    <property type="component" value="Unassembled WGS sequence"/>
</dbReference>
<gene>
    <name evidence="2" type="ORF">GCM10023168_11580</name>
</gene>
<keyword evidence="3" id="KW-1185">Reference proteome</keyword>
<dbReference type="InterPro" id="IPR000835">
    <property type="entry name" value="HTH_MarR-typ"/>
</dbReference>
<evidence type="ECO:0000313" key="2">
    <source>
        <dbReference type="EMBL" id="GAA4401710.1"/>
    </source>
</evidence>
<evidence type="ECO:0000313" key="3">
    <source>
        <dbReference type="Proteomes" id="UP001500945"/>
    </source>
</evidence>
<dbReference type="EMBL" id="BAABGM010000007">
    <property type="protein sequence ID" value="GAA4401710.1"/>
    <property type="molecule type" value="Genomic_DNA"/>
</dbReference>
<evidence type="ECO:0000259" key="1">
    <source>
        <dbReference type="PROSITE" id="PS50995"/>
    </source>
</evidence>
<reference evidence="3" key="1">
    <citation type="journal article" date="2019" name="Int. J. Syst. Evol. Microbiol.">
        <title>The Global Catalogue of Microorganisms (GCM) 10K type strain sequencing project: providing services to taxonomists for standard genome sequencing and annotation.</title>
        <authorList>
            <consortium name="The Broad Institute Genomics Platform"/>
            <consortium name="The Broad Institute Genome Sequencing Center for Infectious Disease"/>
            <person name="Wu L."/>
            <person name="Ma J."/>
        </authorList>
    </citation>
    <scope>NUCLEOTIDE SEQUENCE [LARGE SCALE GENOMIC DNA]</scope>
    <source>
        <strain evidence="3">JCM 17809</strain>
    </source>
</reference>
<dbReference type="InterPro" id="IPR036390">
    <property type="entry name" value="WH_DNA-bd_sf"/>
</dbReference>
<dbReference type="PANTHER" id="PTHR33164:SF43">
    <property type="entry name" value="HTH-TYPE TRANSCRIPTIONAL REPRESSOR YETL"/>
    <property type="match status" value="1"/>
</dbReference>
<dbReference type="SMART" id="SM00347">
    <property type="entry name" value="HTH_MARR"/>
    <property type="match status" value="1"/>
</dbReference>
<dbReference type="PANTHER" id="PTHR33164">
    <property type="entry name" value="TRANSCRIPTIONAL REGULATOR, MARR FAMILY"/>
    <property type="match status" value="1"/>
</dbReference>